<keyword evidence="5" id="KW-0804">Transcription</keyword>
<name>A0AAF1KP03_9PROT</name>
<dbReference type="AlphaFoldDB" id="A0AAF1KP03"/>
<keyword evidence="3" id="KW-0731">Sigma factor</keyword>
<keyword evidence="9" id="KW-1185">Reference proteome</keyword>
<evidence type="ECO:0000256" key="1">
    <source>
        <dbReference type="ARBA" id="ARBA00010641"/>
    </source>
</evidence>
<dbReference type="GO" id="GO:0006352">
    <property type="term" value="P:DNA-templated transcription initiation"/>
    <property type="evidence" value="ECO:0007669"/>
    <property type="project" value="InterPro"/>
</dbReference>
<dbReference type="PANTHER" id="PTHR43133:SF58">
    <property type="entry name" value="ECF RNA POLYMERASE SIGMA FACTOR SIGD"/>
    <property type="match status" value="1"/>
</dbReference>
<dbReference type="Pfam" id="PF04542">
    <property type="entry name" value="Sigma70_r2"/>
    <property type="match status" value="1"/>
</dbReference>
<evidence type="ECO:0000256" key="3">
    <source>
        <dbReference type="ARBA" id="ARBA00023082"/>
    </source>
</evidence>
<dbReference type="InterPro" id="IPR013324">
    <property type="entry name" value="RNA_pol_sigma_r3/r4-like"/>
</dbReference>
<dbReference type="InterPro" id="IPR013249">
    <property type="entry name" value="RNA_pol_sigma70_r4_t2"/>
</dbReference>
<reference evidence="8" key="2">
    <citation type="journal article" date="2021" name="Syst. Appl. Microbiol.">
        <title>Roseomonas hellenica sp. nov., isolated from roots of wild-growing Alkanna tinctoria.</title>
        <authorList>
            <person name="Rat A."/>
            <person name="Naranjo H.D."/>
            <person name="Lebbe L."/>
            <person name="Cnockaert M."/>
            <person name="Krigas N."/>
            <person name="Grigoriadou K."/>
            <person name="Maloupa E."/>
            <person name="Willems A."/>
        </authorList>
    </citation>
    <scope>NUCLEOTIDE SEQUENCE</scope>
    <source>
        <strain evidence="8">LMG 28251</strain>
    </source>
</reference>
<evidence type="ECO:0000313" key="9">
    <source>
        <dbReference type="Proteomes" id="UP001196068"/>
    </source>
</evidence>
<evidence type="ECO:0000256" key="2">
    <source>
        <dbReference type="ARBA" id="ARBA00023015"/>
    </source>
</evidence>
<comment type="caution">
    <text evidence="8">The sequence shown here is derived from an EMBL/GenBank/DDBJ whole genome shotgun (WGS) entry which is preliminary data.</text>
</comment>
<sequence length="170" mass="18719">MAAAQMGDARAYDRLLRECLPLLRSICRARLRDATETEDAVQDALLTLHRVRATYDPARPFTPWISAIAERRALDRGRARGRRTGREIELDHAGPIIDPSLPPAERGLERAELRAALRDLPPSQAKALQLAKIEELSLAEASARSGLSVGALKVATHRALHTLRKRLGAP</sequence>
<dbReference type="SUPFAM" id="SSF88659">
    <property type="entry name" value="Sigma3 and sigma4 domains of RNA polymerase sigma factors"/>
    <property type="match status" value="1"/>
</dbReference>
<evidence type="ECO:0000256" key="4">
    <source>
        <dbReference type="ARBA" id="ARBA00023125"/>
    </source>
</evidence>
<dbReference type="Gene3D" id="1.10.1740.10">
    <property type="match status" value="1"/>
</dbReference>
<dbReference type="InterPro" id="IPR013325">
    <property type="entry name" value="RNA_pol_sigma_r2"/>
</dbReference>
<dbReference type="InterPro" id="IPR014284">
    <property type="entry name" value="RNA_pol_sigma-70_dom"/>
</dbReference>
<accession>A0AAF1KP03</accession>
<protein>
    <submittedName>
        <fullName evidence="8">Sigma-70 family RNA polymerase sigma factor</fullName>
    </submittedName>
</protein>
<organism evidence="8 9">
    <name type="scientific">Plastoroseomonas arctica</name>
    <dbReference type="NCBI Taxonomy" id="1509237"/>
    <lineage>
        <taxon>Bacteria</taxon>
        <taxon>Pseudomonadati</taxon>
        <taxon>Pseudomonadota</taxon>
        <taxon>Alphaproteobacteria</taxon>
        <taxon>Acetobacterales</taxon>
        <taxon>Acetobacteraceae</taxon>
        <taxon>Plastoroseomonas</taxon>
    </lineage>
</organism>
<dbReference type="InterPro" id="IPR039425">
    <property type="entry name" value="RNA_pol_sigma-70-like"/>
</dbReference>
<comment type="similarity">
    <text evidence="1">Belongs to the sigma-70 factor family. ECF subfamily.</text>
</comment>
<dbReference type="Proteomes" id="UP001196068">
    <property type="component" value="Unassembled WGS sequence"/>
</dbReference>
<dbReference type="EMBL" id="JAAEDH010000008">
    <property type="protein sequence ID" value="MBR0655258.1"/>
    <property type="molecule type" value="Genomic_DNA"/>
</dbReference>
<dbReference type="GO" id="GO:0016987">
    <property type="term" value="F:sigma factor activity"/>
    <property type="evidence" value="ECO:0007669"/>
    <property type="project" value="UniProtKB-KW"/>
</dbReference>
<evidence type="ECO:0000313" key="8">
    <source>
        <dbReference type="EMBL" id="MBR0655258.1"/>
    </source>
</evidence>
<dbReference type="NCBIfam" id="TIGR02937">
    <property type="entry name" value="sigma70-ECF"/>
    <property type="match status" value="1"/>
</dbReference>
<evidence type="ECO:0000259" key="7">
    <source>
        <dbReference type="Pfam" id="PF08281"/>
    </source>
</evidence>
<dbReference type="Gene3D" id="1.10.10.10">
    <property type="entry name" value="Winged helix-like DNA-binding domain superfamily/Winged helix DNA-binding domain"/>
    <property type="match status" value="1"/>
</dbReference>
<evidence type="ECO:0000256" key="5">
    <source>
        <dbReference type="ARBA" id="ARBA00023163"/>
    </source>
</evidence>
<evidence type="ECO:0000259" key="6">
    <source>
        <dbReference type="Pfam" id="PF04542"/>
    </source>
</evidence>
<gene>
    <name evidence="8" type="ORF">GXW79_09205</name>
</gene>
<reference evidence="8" key="1">
    <citation type="submission" date="2020-01" db="EMBL/GenBank/DDBJ databases">
        <authorList>
            <person name="Rat A."/>
        </authorList>
    </citation>
    <scope>NUCLEOTIDE SEQUENCE</scope>
    <source>
        <strain evidence="8">LMG 28251</strain>
    </source>
</reference>
<dbReference type="PANTHER" id="PTHR43133">
    <property type="entry name" value="RNA POLYMERASE ECF-TYPE SIGMA FACTO"/>
    <property type="match status" value="1"/>
</dbReference>
<feature type="domain" description="RNA polymerase sigma-70 region 2" evidence="6">
    <location>
        <begin position="15"/>
        <end position="82"/>
    </location>
</feature>
<dbReference type="GO" id="GO:0003677">
    <property type="term" value="F:DNA binding"/>
    <property type="evidence" value="ECO:0007669"/>
    <property type="project" value="UniProtKB-KW"/>
</dbReference>
<keyword evidence="4" id="KW-0238">DNA-binding</keyword>
<dbReference type="InterPro" id="IPR007627">
    <property type="entry name" value="RNA_pol_sigma70_r2"/>
</dbReference>
<dbReference type="InterPro" id="IPR036388">
    <property type="entry name" value="WH-like_DNA-bd_sf"/>
</dbReference>
<proteinExistence type="inferred from homology"/>
<dbReference type="Pfam" id="PF08281">
    <property type="entry name" value="Sigma70_r4_2"/>
    <property type="match status" value="1"/>
</dbReference>
<keyword evidence="2" id="KW-0805">Transcription regulation</keyword>
<feature type="domain" description="RNA polymerase sigma factor 70 region 4 type 2" evidence="7">
    <location>
        <begin position="111"/>
        <end position="160"/>
    </location>
</feature>
<dbReference type="SUPFAM" id="SSF88946">
    <property type="entry name" value="Sigma2 domain of RNA polymerase sigma factors"/>
    <property type="match status" value="1"/>
</dbReference>